<dbReference type="EMBL" id="JAMTCD010000026">
    <property type="protein sequence ID" value="MCT7943276.1"/>
    <property type="molecule type" value="Genomic_DNA"/>
</dbReference>
<evidence type="ECO:0000313" key="2">
    <source>
        <dbReference type="EMBL" id="MCT7943276.1"/>
    </source>
</evidence>
<dbReference type="SUPFAM" id="SSF56112">
    <property type="entry name" value="Protein kinase-like (PK-like)"/>
    <property type="match status" value="1"/>
</dbReference>
<evidence type="ECO:0000259" key="1">
    <source>
        <dbReference type="Pfam" id="PF01636"/>
    </source>
</evidence>
<dbReference type="Proteomes" id="UP001155546">
    <property type="component" value="Unassembled WGS sequence"/>
</dbReference>
<comment type="caution">
    <text evidence="2">The sequence shown here is derived from an EMBL/GenBank/DDBJ whole genome shotgun (WGS) entry which is preliminary data.</text>
</comment>
<evidence type="ECO:0000313" key="3">
    <source>
        <dbReference type="Proteomes" id="UP001155546"/>
    </source>
</evidence>
<name>A0A9X3AR77_9GAMM</name>
<dbReference type="InterPro" id="IPR052077">
    <property type="entry name" value="CcrZ_PhaseVar_Mediator"/>
</dbReference>
<dbReference type="PANTHER" id="PTHR40086:SF1">
    <property type="entry name" value="CELL CYCLE REGULATOR CCRZ"/>
    <property type="match status" value="1"/>
</dbReference>
<organism evidence="2 3">
    <name type="scientific">Shewanella holmiensis</name>
    <dbReference type="NCBI Taxonomy" id="2952222"/>
    <lineage>
        <taxon>Bacteria</taxon>
        <taxon>Pseudomonadati</taxon>
        <taxon>Pseudomonadota</taxon>
        <taxon>Gammaproteobacteria</taxon>
        <taxon>Alteromonadales</taxon>
        <taxon>Shewanellaceae</taxon>
        <taxon>Shewanella</taxon>
    </lineage>
</organism>
<dbReference type="RefSeq" id="WP_261299613.1">
    <property type="nucleotide sequence ID" value="NZ_JAMTCD010000026.1"/>
</dbReference>
<dbReference type="PANTHER" id="PTHR40086">
    <property type="entry name" value="PHOSPHOTRANSFERASE YTMP-RELATED"/>
    <property type="match status" value="1"/>
</dbReference>
<dbReference type="Pfam" id="PF01636">
    <property type="entry name" value="APH"/>
    <property type="match status" value="1"/>
</dbReference>
<dbReference type="Gene3D" id="3.30.200.20">
    <property type="entry name" value="Phosphorylase Kinase, domain 1"/>
    <property type="match status" value="1"/>
</dbReference>
<sequence>MPSLLNSMANFTEVLENKALAGLPVKVIQLLVEQLPAEKLSQLISDCVHVELLSAGLSNQNFLLQNQSKTGVQAQVLRVNHAETIWCSRVDEVTSWQAAQAIGFAPQLYFCGANNELYLSEFICEPEPWSQFYCAHANHTLRQQEIKIDDSTTEPVKHLLTVLQSLAKLPLPAKQVSMLQQWQEYQLQLVTDKIPSKQWQSCLQQINSLTDDALLWFNAMDKCLITPSFCHRDLSPFNLLLHSNQHSMSGETPTKLMCIDFEYAATSHPLFDLASILATHDLSSAQYESLLDGYFKWQSELSSPYLNENAQQCVGYAINCYWLFCAMWALIMAKSAPETFLAYFQQYFALIDSH</sequence>
<accession>A0A9X3AR77</accession>
<keyword evidence="3" id="KW-1185">Reference proteome</keyword>
<dbReference type="InterPro" id="IPR002575">
    <property type="entry name" value="Aminoglycoside_PTrfase"/>
</dbReference>
<proteinExistence type="predicted"/>
<gene>
    <name evidence="2" type="ORF">NE535_16025</name>
</gene>
<dbReference type="AlphaFoldDB" id="A0A9X3AR77"/>
<protein>
    <submittedName>
        <fullName evidence="2">Phosphotransferase</fullName>
    </submittedName>
</protein>
<dbReference type="Gene3D" id="3.90.1200.10">
    <property type="match status" value="1"/>
</dbReference>
<dbReference type="InterPro" id="IPR011009">
    <property type="entry name" value="Kinase-like_dom_sf"/>
</dbReference>
<feature type="domain" description="Aminoglycoside phosphotransferase" evidence="1">
    <location>
        <begin position="50"/>
        <end position="297"/>
    </location>
</feature>
<reference evidence="2" key="1">
    <citation type="journal article" date="2023" name="Int. J. Syst. Evol. Microbiol.">
        <title>&lt;i&gt;Shewanella septentrionalis&lt;/i&gt; sp. nov. and &lt;i&gt;Shewanella holmiensis&lt;/i&gt; sp. nov., isolated from Baltic Sea water and sediments.</title>
        <authorList>
            <person name="Martin-Rodriguez A.J."/>
            <person name="Thorell K."/>
            <person name="Joffre E."/>
            <person name="Jensie-Markopoulos S."/>
            <person name="Moore E.R.B."/>
            <person name="Sjoling A."/>
        </authorList>
    </citation>
    <scope>NUCLEOTIDE SEQUENCE</scope>
    <source>
        <strain evidence="2">SP1S2-7</strain>
    </source>
</reference>